<sequence>ESAATANIVTIDQRQARPYPPANVKINGKDWPETAISPLTITWSHRDRSLQQDVLVPWTDGDIGPEAGTTYNLRIYDESNNEIQNDEDLTETTAVGSGGSGNAALLHFNGDDGGTDITDEYGGQWSGTSGVKISTTQSKFGSASLYCPTDNGSGLDRETEDQ</sequence>
<dbReference type="EMBL" id="JALBWM010000376">
    <property type="protein sequence ID" value="MCO1337113.1"/>
    <property type="molecule type" value="Genomic_DNA"/>
</dbReference>
<proteinExistence type="predicted"/>
<dbReference type="AlphaFoldDB" id="A0A9X2EXP6"/>
<name>A0A9X2EXP6_9GAMM</name>
<organism evidence="2 3">
    <name type="scientific">Microbulbifer okhotskensis</name>
    <dbReference type="NCBI Taxonomy" id="2926617"/>
    <lineage>
        <taxon>Bacteria</taxon>
        <taxon>Pseudomonadati</taxon>
        <taxon>Pseudomonadota</taxon>
        <taxon>Gammaproteobacteria</taxon>
        <taxon>Cellvibrionales</taxon>
        <taxon>Microbulbiferaceae</taxon>
        <taxon>Microbulbifer</taxon>
    </lineage>
</organism>
<keyword evidence="3" id="KW-1185">Reference proteome</keyword>
<feature type="region of interest" description="Disordered" evidence="1">
    <location>
        <begin position="142"/>
        <end position="162"/>
    </location>
</feature>
<evidence type="ECO:0000313" key="2">
    <source>
        <dbReference type="EMBL" id="MCO1337113.1"/>
    </source>
</evidence>
<evidence type="ECO:0000313" key="3">
    <source>
        <dbReference type="Proteomes" id="UP001139028"/>
    </source>
</evidence>
<dbReference type="Proteomes" id="UP001139028">
    <property type="component" value="Unassembled WGS sequence"/>
</dbReference>
<gene>
    <name evidence="2" type="ORF">MO867_22575</name>
</gene>
<evidence type="ECO:0000256" key="1">
    <source>
        <dbReference type="SAM" id="MobiDB-lite"/>
    </source>
</evidence>
<reference evidence="2" key="1">
    <citation type="journal article" date="2022" name="Arch. Microbiol.">
        <title>Microbulbifer okhotskensis sp. nov., isolated from a deep bottom sediment of the Okhotsk Sea.</title>
        <authorList>
            <person name="Romanenko L."/>
            <person name="Kurilenko V."/>
            <person name="Otstavnykh N."/>
            <person name="Velansky P."/>
            <person name="Isaeva M."/>
            <person name="Mikhailov V."/>
        </authorList>
    </citation>
    <scope>NUCLEOTIDE SEQUENCE</scope>
    <source>
        <strain evidence="2">OS29</strain>
    </source>
</reference>
<feature type="non-terminal residue" evidence="2">
    <location>
        <position position="162"/>
    </location>
</feature>
<dbReference type="RefSeq" id="WP_252473362.1">
    <property type="nucleotide sequence ID" value="NZ_JALBWM010000376.1"/>
</dbReference>
<accession>A0A9X2EXP6</accession>
<protein>
    <submittedName>
        <fullName evidence="2">Uncharacterized protein</fullName>
    </submittedName>
</protein>
<feature type="non-terminal residue" evidence="2">
    <location>
        <position position="1"/>
    </location>
</feature>
<comment type="caution">
    <text evidence="2">The sequence shown here is derived from an EMBL/GenBank/DDBJ whole genome shotgun (WGS) entry which is preliminary data.</text>
</comment>